<reference evidence="3" key="1">
    <citation type="submission" date="2021-07" db="EMBL/GenBank/DDBJ databases">
        <title>Draft genome of Mortierella alpina, strain LL118, isolated from an aspen leaf litter sample.</title>
        <authorList>
            <person name="Yang S."/>
            <person name="Vinatzer B.A."/>
        </authorList>
    </citation>
    <scope>NUCLEOTIDE SEQUENCE</scope>
    <source>
        <strain evidence="3">LL118</strain>
    </source>
</reference>
<feature type="chain" id="PRO_5040351983" evidence="2">
    <location>
        <begin position="20"/>
        <end position="249"/>
    </location>
</feature>
<dbReference type="Proteomes" id="UP000717515">
    <property type="component" value="Unassembled WGS sequence"/>
</dbReference>
<feature type="region of interest" description="Disordered" evidence="1">
    <location>
        <begin position="215"/>
        <end position="249"/>
    </location>
</feature>
<dbReference type="PANTHER" id="PTHR36182:SF1">
    <property type="entry name" value="PROTEIN, PUTATIVE (AFU_ORTHOLOGUE AFUA_6G10930)-RELATED"/>
    <property type="match status" value="1"/>
</dbReference>
<feature type="signal peptide" evidence="2">
    <location>
        <begin position="1"/>
        <end position="19"/>
    </location>
</feature>
<proteinExistence type="predicted"/>
<evidence type="ECO:0000256" key="2">
    <source>
        <dbReference type="SAM" id="SignalP"/>
    </source>
</evidence>
<dbReference type="Gene3D" id="2.70.50.70">
    <property type="match status" value="1"/>
</dbReference>
<dbReference type="EMBL" id="JAIFTL010000398">
    <property type="protein sequence ID" value="KAG9319672.1"/>
    <property type="molecule type" value="Genomic_DNA"/>
</dbReference>
<gene>
    <name evidence="3" type="ORF">KVV02_002860</name>
</gene>
<organism evidence="3 4">
    <name type="scientific">Mortierella alpina</name>
    <name type="common">Oleaginous fungus</name>
    <name type="synonym">Mortierella renispora</name>
    <dbReference type="NCBI Taxonomy" id="64518"/>
    <lineage>
        <taxon>Eukaryota</taxon>
        <taxon>Fungi</taxon>
        <taxon>Fungi incertae sedis</taxon>
        <taxon>Mucoromycota</taxon>
        <taxon>Mortierellomycotina</taxon>
        <taxon>Mortierellomycetes</taxon>
        <taxon>Mortierellales</taxon>
        <taxon>Mortierellaceae</taxon>
        <taxon>Mortierella</taxon>
    </lineage>
</organism>
<dbReference type="PANTHER" id="PTHR36182">
    <property type="entry name" value="PROTEIN, PUTATIVE (AFU_ORTHOLOGUE AFUA_6G10930)-RELATED"/>
    <property type="match status" value="1"/>
</dbReference>
<evidence type="ECO:0000256" key="1">
    <source>
        <dbReference type="SAM" id="MobiDB-lite"/>
    </source>
</evidence>
<protein>
    <submittedName>
        <fullName evidence="3">Uncharacterized protein</fullName>
    </submittedName>
</protein>
<feature type="compositionally biased region" description="Basic and acidic residues" evidence="1">
    <location>
        <begin position="217"/>
        <end position="238"/>
    </location>
</feature>
<comment type="caution">
    <text evidence="3">The sequence shown here is derived from an EMBL/GenBank/DDBJ whole genome shotgun (WGS) entry which is preliminary data.</text>
</comment>
<name>A0A9P8CUF3_MORAP</name>
<sequence>MKFTAALVLIVSCIAVAAAHGGLLYPPPRGGIQDTKQYNGRFHAFLGFKDKKHRLTFPCGGYGPGPVTELKAGDTVKVRFYASDMDKGERKKQPTLVKKKKQFKQARHGGGMCEFSLSYDNGETFHLIGRYTKTCPDSYYPWPVKIPDNVKECKGSKSKGKCLFVWTWTANILPQFYMNCADISLTGKKTMEYKTEEKVGFYDFKYRNRKIPQGVRAEGDGSKHEAGRGPIASERDGNLKGNYPKPALI</sequence>
<feature type="non-terminal residue" evidence="3">
    <location>
        <position position="1"/>
    </location>
</feature>
<accession>A0A9P8CUF3</accession>
<keyword evidence="2" id="KW-0732">Signal</keyword>
<evidence type="ECO:0000313" key="3">
    <source>
        <dbReference type="EMBL" id="KAG9319672.1"/>
    </source>
</evidence>
<evidence type="ECO:0000313" key="4">
    <source>
        <dbReference type="Proteomes" id="UP000717515"/>
    </source>
</evidence>
<dbReference type="AlphaFoldDB" id="A0A9P8CUF3"/>